<accession>A0A8W8HY45</accession>
<proteinExistence type="predicted"/>
<dbReference type="PANTHER" id="PTHR17357:SF0">
    <property type="entry name" value="GANGLIOSIDE GM2 ACTIVATOR"/>
    <property type="match status" value="1"/>
</dbReference>
<dbReference type="SUPFAM" id="SSF63707">
    <property type="entry name" value="Ganglioside M2 (gm2) activator"/>
    <property type="match status" value="1"/>
</dbReference>
<sequence>MGSRGREFKPRPGWRWTSKKVDSSDRMFLRACIVVCASLCLAQAEFTQFQWRSCTTDKVNQKLKVYSASARPMPVLTPGNLHLSFSAEVLQQIEPGTVLSFNMTRHTALGHDVHIPCLGGIGSCILDGCAIVDNLVNGTREGQRDLGRQLKKMFESVGIFTSCPITVQNVTITDYVIHIGDLDPALNVIADGDYTIQTTVLQPSTGVQYGCFEFDATLKRKETHGQGWLLGRRRRRSD</sequence>
<dbReference type="GO" id="GO:0006689">
    <property type="term" value="P:ganglioside catabolic process"/>
    <property type="evidence" value="ECO:0007669"/>
    <property type="project" value="InterPro"/>
</dbReference>
<dbReference type="EnsemblMetazoa" id="G11645.1">
    <property type="protein sequence ID" value="G11645.1:cds"/>
    <property type="gene ID" value="G11645"/>
</dbReference>
<evidence type="ECO:0000313" key="2">
    <source>
        <dbReference type="EnsemblMetazoa" id="G11645.1:cds"/>
    </source>
</evidence>
<dbReference type="InterPro" id="IPR028996">
    <property type="entry name" value="GM2-AP"/>
</dbReference>
<evidence type="ECO:0000313" key="3">
    <source>
        <dbReference type="Proteomes" id="UP000005408"/>
    </source>
</evidence>
<dbReference type="Gene3D" id="2.70.220.10">
    <property type="entry name" value="Ganglioside GM2 activator"/>
    <property type="match status" value="1"/>
</dbReference>
<dbReference type="GO" id="GO:0005319">
    <property type="term" value="F:lipid transporter activity"/>
    <property type="evidence" value="ECO:0007669"/>
    <property type="project" value="TreeGrafter"/>
</dbReference>
<dbReference type="InterPro" id="IPR036846">
    <property type="entry name" value="GM2-AP_sf"/>
</dbReference>
<keyword evidence="1" id="KW-0732">Signal</keyword>
<keyword evidence="3" id="KW-1185">Reference proteome</keyword>
<dbReference type="EnsemblMetazoa" id="G11645.3">
    <property type="protein sequence ID" value="G11645.3:cds"/>
    <property type="gene ID" value="G11645"/>
</dbReference>
<organism evidence="2 3">
    <name type="scientific">Magallana gigas</name>
    <name type="common">Pacific oyster</name>
    <name type="synonym">Crassostrea gigas</name>
    <dbReference type="NCBI Taxonomy" id="29159"/>
    <lineage>
        <taxon>Eukaryota</taxon>
        <taxon>Metazoa</taxon>
        <taxon>Spiralia</taxon>
        <taxon>Lophotrochozoa</taxon>
        <taxon>Mollusca</taxon>
        <taxon>Bivalvia</taxon>
        <taxon>Autobranchia</taxon>
        <taxon>Pteriomorphia</taxon>
        <taxon>Ostreida</taxon>
        <taxon>Ostreoidea</taxon>
        <taxon>Ostreidae</taxon>
        <taxon>Magallana</taxon>
    </lineage>
</organism>
<dbReference type="GO" id="GO:0008047">
    <property type="term" value="F:enzyme activator activity"/>
    <property type="evidence" value="ECO:0007669"/>
    <property type="project" value="InterPro"/>
</dbReference>
<name>A0A8W8HY45_MAGGI</name>
<reference evidence="2" key="1">
    <citation type="submission" date="2022-08" db="UniProtKB">
        <authorList>
            <consortium name="EnsemblMetazoa"/>
        </authorList>
    </citation>
    <scope>IDENTIFICATION</scope>
    <source>
        <strain evidence="2">05x7-T-G4-1.051#20</strain>
    </source>
</reference>
<evidence type="ECO:0000256" key="1">
    <source>
        <dbReference type="ARBA" id="ARBA00022729"/>
    </source>
</evidence>
<dbReference type="PANTHER" id="PTHR17357">
    <property type="entry name" value="GM2 GANGLIOSIDE ACTIVATOR PROTEIN"/>
    <property type="match status" value="1"/>
</dbReference>
<dbReference type="GO" id="GO:0009898">
    <property type="term" value="C:cytoplasmic side of plasma membrane"/>
    <property type="evidence" value="ECO:0007669"/>
    <property type="project" value="TreeGrafter"/>
</dbReference>
<evidence type="ECO:0008006" key="4">
    <source>
        <dbReference type="Google" id="ProtNLM"/>
    </source>
</evidence>
<protein>
    <recommendedName>
        <fullName evidence="4">Ganglioside GM2 activator</fullName>
    </recommendedName>
</protein>
<dbReference type="EnsemblMetazoa" id="G11645.2">
    <property type="protein sequence ID" value="G11645.2:cds"/>
    <property type="gene ID" value="G11645"/>
</dbReference>
<dbReference type="AlphaFoldDB" id="A0A8W8HY45"/>
<dbReference type="Proteomes" id="UP000005408">
    <property type="component" value="Unassembled WGS sequence"/>
</dbReference>